<dbReference type="Gene3D" id="3.20.20.80">
    <property type="entry name" value="Glycosidases"/>
    <property type="match status" value="1"/>
</dbReference>
<dbReference type="InterPro" id="IPR013780">
    <property type="entry name" value="Glyco_hydro_b"/>
</dbReference>
<evidence type="ECO:0000259" key="5">
    <source>
        <dbReference type="Pfam" id="PF21365"/>
    </source>
</evidence>
<accession>A0A7W6K9A4</accession>
<dbReference type="Proteomes" id="UP000532273">
    <property type="component" value="Unassembled WGS sequence"/>
</dbReference>
<dbReference type="PANTHER" id="PTHR43863:SF2">
    <property type="entry name" value="MALTASE-GLUCOAMYLASE"/>
    <property type="match status" value="1"/>
</dbReference>
<keyword evidence="2" id="KW-0326">Glycosidase</keyword>
<reference evidence="7 8" key="3">
    <citation type="submission" date="2020-08" db="EMBL/GenBank/DDBJ databases">
        <title>Genomic Encyclopedia of Type Strains, Phase IV (KMG-IV): sequencing the most valuable type-strain genomes for metagenomic binning, comparative biology and taxonomic classification.</title>
        <authorList>
            <person name="Goeker M."/>
        </authorList>
    </citation>
    <scope>NUCLEOTIDE SEQUENCE [LARGE SCALE GENOMIC DNA]</scope>
    <source>
        <strain evidence="7 8">DSM 100774</strain>
    </source>
</reference>
<dbReference type="GO" id="GO:0004553">
    <property type="term" value="F:hydrolase activity, hydrolyzing O-glycosyl compounds"/>
    <property type="evidence" value="ECO:0007669"/>
    <property type="project" value="InterPro"/>
</dbReference>
<dbReference type="InterPro" id="IPR048395">
    <property type="entry name" value="Glyco_hydro_31_C"/>
</dbReference>
<feature type="domain" description="Glycosyl hydrolase family 31 C-terminal" evidence="5">
    <location>
        <begin position="106"/>
        <end position="205"/>
    </location>
</feature>
<dbReference type="InterPro" id="IPR017853">
    <property type="entry name" value="GH"/>
</dbReference>
<protein>
    <submittedName>
        <fullName evidence="7">Alpha-glucosidase (Family GH31 glycosyl hydrolase)</fullName>
    </submittedName>
</protein>
<dbReference type="Proteomes" id="UP000642938">
    <property type="component" value="Unassembled WGS sequence"/>
</dbReference>
<reference evidence="6" key="1">
    <citation type="journal article" date="2014" name="Int. J. Syst. Evol. Microbiol.">
        <title>Complete genome of a new Firmicutes species belonging to the dominant human colonic microbiota ('Ruminococcus bicirculans') reveals two chromosomes and a selective capacity to utilize plant glucans.</title>
        <authorList>
            <consortium name="NISC Comparative Sequencing Program"/>
            <person name="Wegmann U."/>
            <person name="Louis P."/>
            <person name="Goesmann A."/>
            <person name="Henrissat B."/>
            <person name="Duncan S.H."/>
            <person name="Flint H.J."/>
        </authorList>
    </citation>
    <scope>NUCLEOTIDE SEQUENCE</scope>
    <source>
        <strain evidence="6">CGMCC 1.15287</strain>
    </source>
</reference>
<keyword evidence="2 7" id="KW-0378">Hydrolase</keyword>
<dbReference type="AlphaFoldDB" id="A0A7W6K9A4"/>
<dbReference type="InterPro" id="IPR051816">
    <property type="entry name" value="Glycosyl_Hydrolase_31"/>
</dbReference>
<feature type="domain" description="DUF5110" evidence="4">
    <location>
        <begin position="221"/>
        <end position="289"/>
    </location>
</feature>
<reference evidence="6" key="4">
    <citation type="submission" date="2024-05" db="EMBL/GenBank/DDBJ databases">
        <authorList>
            <person name="Sun Q."/>
            <person name="Zhou Y."/>
        </authorList>
    </citation>
    <scope>NUCLEOTIDE SEQUENCE</scope>
    <source>
        <strain evidence="6">CGMCC 1.15287</strain>
    </source>
</reference>
<name>A0A7W6K9A4_9SPHI</name>
<dbReference type="Pfam" id="PF01055">
    <property type="entry name" value="Glyco_hydro_31_2nd"/>
    <property type="match status" value="1"/>
</dbReference>
<dbReference type="Pfam" id="PF21365">
    <property type="entry name" value="Glyco_hydro_31_3rd"/>
    <property type="match status" value="1"/>
</dbReference>
<evidence type="ECO:0000259" key="4">
    <source>
        <dbReference type="Pfam" id="PF17137"/>
    </source>
</evidence>
<dbReference type="EMBL" id="JACIEF010000002">
    <property type="protein sequence ID" value="MBB4107563.1"/>
    <property type="molecule type" value="Genomic_DNA"/>
</dbReference>
<dbReference type="Pfam" id="PF17137">
    <property type="entry name" value="DUF5110"/>
    <property type="match status" value="1"/>
</dbReference>
<dbReference type="SUPFAM" id="SSF51445">
    <property type="entry name" value="(Trans)glycosidases"/>
    <property type="match status" value="1"/>
</dbReference>
<reference evidence="9" key="2">
    <citation type="journal article" date="2019" name="Int. J. Syst. Evol. Microbiol.">
        <title>The Global Catalogue of Microorganisms (GCM) 10K type strain sequencing project: providing services to taxonomists for standard genome sequencing and annotation.</title>
        <authorList>
            <consortium name="The Broad Institute Genomics Platform"/>
            <consortium name="The Broad Institute Genome Sequencing Center for Infectious Disease"/>
            <person name="Wu L."/>
            <person name="Ma J."/>
        </authorList>
    </citation>
    <scope>NUCLEOTIDE SEQUENCE [LARGE SCALE GENOMIC DNA]</scope>
    <source>
        <strain evidence="9">CGMCC 1.15287</strain>
    </source>
</reference>
<evidence type="ECO:0000256" key="1">
    <source>
        <dbReference type="ARBA" id="ARBA00007806"/>
    </source>
</evidence>
<comment type="caution">
    <text evidence="7">The sequence shown here is derived from an EMBL/GenBank/DDBJ whole genome shotgun (WGS) entry which is preliminary data.</text>
</comment>
<dbReference type="GO" id="GO:0005975">
    <property type="term" value="P:carbohydrate metabolic process"/>
    <property type="evidence" value="ECO:0007669"/>
    <property type="project" value="InterPro"/>
</dbReference>
<evidence type="ECO:0000256" key="2">
    <source>
        <dbReference type="RuleBase" id="RU361185"/>
    </source>
</evidence>
<dbReference type="InterPro" id="IPR033403">
    <property type="entry name" value="DUF5110"/>
</dbReference>
<dbReference type="EMBL" id="BMHZ01000001">
    <property type="protein sequence ID" value="GGG98507.1"/>
    <property type="molecule type" value="Genomic_DNA"/>
</dbReference>
<feature type="domain" description="Glycoside hydrolase family 31 TIM barrel" evidence="3">
    <location>
        <begin position="3"/>
        <end position="96"/>
    </location>
</feature>
<dbReference type="Gene3D" id="2.60.40.1180">
    <property type="entry name" value="Golgi alpha-mannosidase II"/>
    <property type="match status" value="2"/>
</dbReference>
<evidence type="ECO:0000313" key="8">
    <source>
        <dbReference type="Proteomes" id="UP000532273"/>
    </source>
</evidence>
<organism evidence="7 8">
    <name type="scientific">Pedobacter zeae</name>
    <dbReference type="NCBI Taxonomy" id="1737356"/>
    <lineage>
        <taxon>Bacteria</taxon>
        <taxon>Pseudomonadati</taxon>
        <taxon>Bacteroidota</taxon>
        <taxon>Sphingobacteriia</taxon>
        <taxon>Sphingobacteriales</taxon>
        <taxon>Sphingobacteriaceae</taxon>
        <taxon>Pedobacter</taxon>
    </lineage>
</organism>
<dbReference type="InterPro" id="IPR000322">
    <property type="entry name" value="Glyco_hydro_31_TIM"/>
</dbReference>
<dbReference type="PANTHER" id="PTHR43863">
    <property type="entry name" value="HYDROLASE, PUTATIVE (AFU_ORTHOLOGUE AFUA_1G03140)-RELATED"/>
    <property type="match status" value="1"/>
</dbReference>
<gene>
    <name evidence="6" type="ORF">GCM10007422_10850</name>
    <name evidence="7" type="ORF">GGQ60_001544</name>
</gene>
<evidence type="ECO:0000313" key="7">
    <source>
        <dbReference type="EMBL" id="MBB4107563.1"/>
    </source>
</evidence>
<evidence type="ECO:0000313" key="9">
    <source>
        <dbReference type="Proteomes" id="UP000642938"/>
    </source>
</evidence>
<dbReference type="SUPFAM" id="SSF51011">
    <property type="entry name" value="Glycosyl hydrolase domain"/>
    <property type="match status" value="1"/>
</dbReference>
<evidence type="ECO:0000313" key="6">
    <source>
        <dbReference type="EMBL" id="GGG98507.1"/>
    </source>
</evidence>
<evidence type="ECO:0000259" key="3">
    <source>
        <dbReference type="Pfam" id="PF01055"/>
    </source>
</evidence>
<sequence>MTTGSPYWTIDAGAFFVRPSKTWFSNGDFPNGPSDDAYREFYVRNLQYACWLPVMRSHGTDFAREPWQFGQPGNVFYDAILKQIKLRYRLLPYTYSIAAMVNKIDYTMTRTLLFDFRKDKKVKDIKDEFMFGNAFLICLVTDPQYTGKGSPAPNDKSIKSRVVYLPQGILWTDFWSGRKYKGGTSIDAASPLDYIPVFVKAGSIVPLGPNQQYVGEKPDAPLEIRIYPGKNGTFTVYDDDGTTYDYQKGKTSSYDLSWNDTRREFRISKRRGSYDGMITSRKMNIVLVEKNKGLGDGEFTGKQLVYEGKELVISL</sequence>
<proteinExistence type="inferred from homology"/>
<keyword evidence="9" id="KW-1185">Reference proteome</keyword>
<comment type="similarity">
    <text evidence="1 2">Belongs to the glycosyl hydrolase 31 family.</text>
</comment>